<evidence type="ECO:0000313" key="1">
    <source>
        <dbReference type="EMBL" id="KPA38123.1"/>
    </source>
</evidence>
<dbReference type="Proteomes" id="UP000037904">
    <property type="component" value="Unassembled WGS sequence"/>
</dbReference>
<dbReference type="OrthoDB" id="6132182at2759"/>
<accession>A0A0M9ER39</accession>
<protein>
    <submittedName>
        <fullName evidence="1">Uncharacterized protein</fullName>
    </submittedName>
</protein>
<name>A0A0M9ER39_FUSLA</name>
<dbReference type="AlphaFoldDB" id="A0A0M9ER39"/>
<keyword evidence="2" id="KW-1185">Reference proteome</keyword>
<gene>
    <name evidence="1" type="ORF">FLAG1_09054</name>
</gene>
<reference evidence="1 2" key="1">
    <citation type="submission" date="2015-04" db="EMBL/GenBank/DDBJ databases">
        <title>The draft genome sequence of Fusarium langsethiae, a T-2/HT-2 mycotoxin producer.</title>
        <authorList>
            <person name="Lysoe E."/>
            <person name="Divon H.H."/>
            <person name="Terzi V."/>
            <person name="Orru L."/>
            <person name="Lamontanara A."/>
            <person name="Kolseth A.-K."/>
            <person name="Frandsen R.J."/>
            <person name="Nielsen K."/>
            <person name="Thrane U."/>
        </authorList>
    </citation>
    <scope>NUCLEOTIDE SEQUENCE [LARGE SCALE GENOMIC DNA]</scope>
    <source>
        <strain evidence="1 2">Fl201059</strain>
    </source>
</reference>
<proteinExistence type="predicted"/>
<organism evidence="1 2">
    <name type="scientific">Fusarium langsethiae</name>
    <dbReference type="NCBI Taxonomy" id="179993"/>
    <lineage>
        <taxon>Eukaryota</taxon>
        <taxon>Fungi</taxon>
        <taxon>Dikarya</taxon>
        <taxon>Ascomycota</taxon>
        <taxon>Pezizomycotina</taxon>
        <taxon>Sordariomycetes</taxon>
        <taxon>Hypocreomycetidae</taxon>
        <taxon>Hypocreales</taxon>
        <taxon>Nectriaceae</taxon>
        <taxon>Fusarium</taxon>
    </lineage>
</organism>
<sequence>MTDPKRGNYIDLNQTLWYRQFVRGFNAEKKRPYPDIDTPATEAQLDNDFVDFWGKILQADPKFRQHNTYSELMTEFWDDPNIILQTYAVADGQTVPRYKQKDWFRSELRFISILFPADANHKKDTKTPVASVSWAPWFVMVAASADIHSEKDILHIMSWSRNDGQFRYYARDLIMNDDVKGQHGWVYLCSSMDAFDAPGKAYLGPLNGHVNGGIVMKEIHKPWMHWLVGGRGMTEMLKPQLVKELMEAPWLTHPGFPPLYGASVQSGETMERIVLDSLRVWFSSRRNKDFLTQNGKTEECPRNVQRWAAHFFLSTNINIAASPSKARVGSAPSNDNIIPSDHFFNYEMLRGYSELLPNRNLYDAAWLKAHILDETPAALATWNENNFGTDKSQYYTQEQWFRRYTIPKFAYDGPSYLWASRDLKLCTLQEISDPEKAQLIVPTNTLAGGIMMGTLENGYEDIDGGKQVNFAVQQWGEGDNPWVILQSSVDDAMGVWMAQKMFLGDDKDSARCQLFSENTFNALQMVDFWNPIYSWRRLKLMQYIPVEAKLVDTPTTDPVTGEDIYTYDLENNFITAIRQRMDGKGNLEDLQDEWPEAEFLCNLEKPLIEHQIRIYNYTGSVANNLGDSKWIMEYLKLAESRRRMFRPMPMNFFGSNIPYCLAMTVDHPWLEMTEEGKVHDIPKQGADILKKWLGSLAGNDPNIIPTKFQGLKHLSDFTDAIQDRLDNDSPGLPVVLLPRPSTMRMACQRSIAMTNPETKERPHSCPFLAEKHSASILTAVQA</sequence>
<dbReference type="EMBL" id="JXCE01000314">
    <property type="protein sequence ID" value="KPA38123.1"/>
    <property type="molecule type" value="Genomic_DNA"/>
</dbReference>
<comment type="caution">
    <text evidence="1">The sequence shown here is derived from an EMBL/GenBank/DDBJ whole genome shotgun (WGS) entry which is preliminary data.</text>
</comment>
<evidence type="ECO:0000313" key="2">
    <source>
        <dbReference type="Proteomes" id="UP000037904"/>
    </source>
</evidence>